<accession>D3PHA6</accession>
<dbReference type="EMBL" id="BT121012">
    <property type="protein sequence ID" value="ADD37942.1"/>
    <property type="molecule type" value="mRNA"/>
</dbReference>
<evidence type="ECO:0000313" key="5">
    <source>
        <dbReference type="EMBL" id="ADD37942.1"/>
    </source>
</evidence>
<proteinExistence type="evidence at transcript level"/>
<dbReference type="PANTHER" id="PTHR13799:SF13">
    <property type="entry name" value="NIF3-LIKE PROTEIN 1"/>
    <property type="match status" value="1"/>
</dbReference>
<dbReference type="PIRSF" id="PIRSF037490">
    <property type="entry name" value="UCP037490_NIF3_euk"/>
    <property type="match status" value="1"/>
</dbReference>
<feature type="binding site" evidence="4">
    <location>
        <position position="67"/>
    </location>
    <ligand>
        <name>a divalent metal cation</name>
        <dbReference type="ChEBI" id="CHEBI:60240"/>
        <label>1</label>
    </ligand>
</feature>
<feature type="binding site" evidence="4">
    <location>
        <position position="296"/>
    </location>
    <ligand>
        <name>a divalent metal cation</name>
        <dbReference type="ChEBI" id="CHEBI:60240"/>
        <label>1</label>
    </ligand>
</feature>
<name>D3PHA6_LEPSM</name>
<keyword evidence="4" id="KW-0479">Metal-binding</keyword>
<dbReference type="InterPro" id="IPR002678">
    <property type="entry name" value="DUF34/NIF3"/>
</dbReference>
<evidence type="ECO:0000256" key="2">
    <source>
        <dbReference type="ARBA" id="ARBA00019069"/>
    </source>
</evidence>
<evidence type="ECO:0000313" key="6">
    <source>
        <dbReference type="EMBL" id="CDW30849.1"/>
    </source>
</evidence>
<dbReference type="OrthoDB" id="284782at2759"/>
<feature type="binding site" evidence="4">
    <location>
        <position position="300"/>
    </location>
    <ligand>
        <name>a divalent metal cation</name>
        <dbReference type="ChEBI" id="CHEBI:60240"/>
        <label>1</label>
    </ligand>
</feature>
<dbReference type="Pfam" id="PF01784">
    <property type="entry name" value="DUF34_NIF3"/>
    <property type="match status" value="1"/>
</dbReference>
<feature type="binding site" evidence="4">
    <location>
        <position position="105"/>
    </location>
    <ligand>
        <name>a divalent metal cation</name>
        <dbReference type="ChEBI" id="CHEBI:60240"/>
        <label>1</label>
    </ligand>
</feature>
<dbReference type="GO" id="GO:0005739">
    <property type="term" value="C:mitochondrion"/>
    <property type="evidence" value="ECO:0007669"/>
    <property type="project" value="TreeGrafter"/>
</dbReference>
<dbReference type="AlphaFoldDB" id="D3PHA6"/>
<dbReference type="SUPFAM" id="SSF102705">
    <property type="entry name" value="NIF3 (NGG1p interacting factor 3)-like"/>
    <property type="match status" value="1"/>
</dbReference>
<reference evidence="6" key="2">
    <citation type="submission" date="2014-05" db="EMBL/GenBank/DDBJ databases">
        <authorList>
            <person name="Chronopoulou M."/>
        </authorList>
    </citation>
    <scope>NUCLEOTIDE SEQUENCE</scope>
    <source>
        <tissue evidence="6">Whole organism</tissue>
    </source>
</reference>
<dbReference type="FunFam" id="3.40.1390.30:FF:000001">
    <property type="entry name" value="GTP cyclohydrolase 1 type 2"/>
    <property type="match status" value="1"/>
</dbReference>
<organism evidence="5">
    <name type="scientific">Lepeophtheirus salmonis</name>
    <name type="common">Salmon louse</name>
    <name type="synonym">Caligus salmonis</name>
    <dbReference type="NCBI Taxonomy" id="72036"/>
    <lineage>
        <taxon>Eukaryota</taxon>
        <taxon>Metazoa</taxon>
        <taxon>Ecdysozoa</taxon>
        <taxon>Arthropoda</taxon>
        <taxon>Crustacea</taxon>
        <taxon>Multicrustacea</taxon>
        <taxon>Hexanauplia</taxon>
        <taxon>Copepoda</taxon>
        <taxon>Siphonostomatoida</taxon>
        <taxon>Caligidae</taxon>
        <taxon>Lepeophtheirus</taxon>
    </lineage>
</organism>
<evidence type="ECO:0000256" key="4">
    <source>
        <dbReference type="PIRSR" id="PIRSR602678-1"/>
    </source>
</evidence>
<dbReference type="Gene3D" id="3.40.1390.30">
    <property type="entry name" value="NIF3 (NGG1p interacting factor 3)-like"/>
    <property type="match status" value="2"/>
</dbReference>
<dbReference type="InterPro" id="IPR017222">
    <property type="entry name" value="DUF34/NIF3_animal"/>
</dbReference>
<dbReference type="PANTHER" id="PTHR13799">
    <property type="entry name" value="NGG1 INTERACTING FACTOR 3"/>
    <property type="match status" value="1"/>
</dbReference>
<dbReference type="GO" id="GO:0046872">
    <property type="term" value="F:metal ion binding"/>
    <property type="evidence" value="ECO:0007669"/>
    <property type="project" value="UniProtKB-KW"/>
</dbReference>
<sequence length="337" mass="37273">MNLKSVLSRLEKFAPSSLAEGWDNVGLLIQPGNTEKQIKYVMLTNDLTENVLEEAIEQKADMIISYHPPIFKPLRRITQSSWKERITGVCLENEIALYSPHTAYDKIVGGVNDWLISPYGPNLPVPISPEGSQVILVISEIPEKDYSVLKSLMIVSSLDVTEVNSSTLKIRFAEGKFVDVIKKIQDYDHKLTKQMSIETGASDEGAGRFSKLKQKISLEEAVKLTKSHLGLSHVRLAIASGRTKDSSVSSVAVCAGSGSSVLASAPFADLWVTGEMSHHEVLDAVHKGQSVILCEHSNSERGYLSNLVKQFKNDLFKDENEISFFLSKKDKDPLEIV</sequence>
<dbReference type="EMBL" id="HACA01013488">
    <property type="protein sequence ID" value="CDW30849.1"/>
    <property type="molecule type" value="Transcribed_RNA"/>
</dbReference>
<dbReference type="InterPro" id="IPR036069">
    <property type="entry name" value="DUF34/NIF3_sf"/>
</dbReference>
<reference evidence="5" key="1">
    <citation type="submission" date="2010-03" db="EMBL/GenBank/DDBJ databases">
        <title>Atlantic Lepeophtheirus salmonis ESTs and full-length cDNAs.</title>
        <authorList>
            <person name="Yasuike M."/>
            <person name="von Schalburg K."/>
            <person name="Cooper G."/>
            <person name="Leong J."/>
            <person name="Nilsen F."/>
            <person name="Jones S.R.M."/>
            <person name="Koop B.F."/>
        </authorList>
    </citation>
    <scope>NUCLEOTIDE SEQUENCE</scope>
    <source>
        <strain evidence="5">Atlantic form</strain>
        <tissue evidence="5">Mixed tissue</tissue>
    </source>
</reference>
<protein>
    <recommendedName>
        <fullName evidence="2 3">NIF3-like protein 1</fullName>
    </recommendedName>
</protein>
<comment type="similarity">
    <text evidence="1 3">Belongs to the GTP cyclohydrolase I type 2/NIF3 family.</text>
</comment>
<dbReference type="NCBIfam" id="TIGR00486">
    <property type="entry name" value="YbgI_SA1388"/>
    <property type="match status" value="1"/>
</dbReference>
<evidence type="ECO:0000256" key="3">
    <source>
        <dbReference type="PIRNR" id="PIRNR037490"/>
    </source>
</evidence>
<gene>
    <name evidence="5" type="primary">NIF3L</name>
    <name evidence="6" type="synonym">nif3l1</name>
</gene>
<evidence type="ECO:0000256" key="1">
    <source>
        <dbReference type="ARBA" id="ARBA00006964"/>
    </source>
</evidence>